<evidence type="ECO:0000259" key="18">
    <source>
        <dbReference type="PROSITE" id="PS50020"/>
    </source>
</evidence>
<evidence type="ECO:0000256" key="6">
    <source>
        <dbReference type="ARBA" id="ARBA00022763"/>
    </source>
</evidence>
<dbReference type="GO" id="GO:0060271">
    <property type="term" value="P:cilium assembly"/>
    <property type="evidence" value="ECO:0007669"/>
    <property type="project" value="TreeGrafter"/>
</dbReference>
<dbReference type="Gene3D" id="3.30.1470.10">
    <property type="entry name" value="Photosystem I PsaD, reaction center subunit II"/>
    <property type="match status" value="1"/>
</dbReference>
<feature type="compositionally biased region" description="Low complexity" evidence="17">
    <location>
        <begin position="1220"/>
        <end position="1237"/>
    </location>
</feature>
<feature type="region of interest" description="Disordered" evidence="17">
    <location>
        <begin position="986"/>
        <end position="1005"/>
    </location>
</feature>
<feature type="compositionally biased region" description="Low complexity" evidence="17">
    <location>
        <begin position="988"/>
        <end position="998"/>
    </location>
</feature>
<dbReference type="GO" id="GO:0097539">
    <property type="term" value="C:ciliary transition fiber"/>
    <property type="evidence" value="ECO:0007669"/>
    <property type="project" value="TreeGrafter"/>
</dbReference>
<feature type="region of interest" description="Disordered" evidence="17">
    <location>
        <begin position="1220"/>
        <end position="1253"/>
    </location>
</feature>
<evidence type="ECO:0000256" key="7">
    <source>
        <dbReference type="ARBA" id="ARBA00022776"/>
    </source>
</evidence>
<evidence type="ECO:0000256" key="9">
    <source>
        <dbReference type="ARBA" id="ARBA00023054"/>
    </source>
</evidence>
<feature type="compositionally biased region" description="Basic and acidic residues" evidence="17">
    <location>
        <begin position="449"/>
        <end position="531"/>
    </location>
</feature>
<dbReference type="GO" id="GO:0005813">
    <property type="term" value="C:centrosome"/>
    <property type="evidence" value="ECO:0007669"/>
    <property type="project" value="TreeGrafter"/>
</dbReference>
<feature type="compositionally biased region" description="Basic and acidic residues" evidence="17">
    <location>
        <begin position="647"/>
        <end position="659"/>
    </location>
</feature>
<dbReference type="GO" id="GO:0005634">
    <property type="term" value="C:nucleus"/>
    <property type="evidence" value="ECO:0007669"/>
    <property type="project" value="UniProtKB-SubCell"/>
</dbReference>
<evidence type="ECO:0000256" key="10">
    <source>
        <dbReference type="ARBA" id="ARBA00023204"/>
    </source>
</evidence>
<accession>A0AAV1FY14</accession>
<keyword evidence="5" id="KW-0132">Cell division</keyword>
<feature type="compositionally biased region" description="Basic and acidic residues" evidence="17">
    <location>
        <begin position="824"/>
        <end position="878"/>
    </location>
</feature>
<dbReference type="InterPro" id="IPR036020">
    <property type="entry name" value="WW_dom_sf"/>
</dbReference>
<keyword evidence="9" id="KW-0175">Coiled coil</keyword>
<evidence type="ECO:0000256" key="1">
    <source>
        <dbReference type="ARBA" id="ARBA00004114"/>
    </source>
</evidence>
<feature type="compositionally biased region" description="Basic and acidic residues" evidence="17">
    <location>
        <begin position="394"/>
        <end position="404"/>
    </location>
</feature>
<feature type="compositionally biased region" description="Low complexity" evidence="17">
    <location>
        <begin position="143"/>
        <end position="178"/>
    </location>
</feature>
<organism evidence="19 20">
    <name type="scientific">Xyrichtys novacula</name>
    <name type="common">Pearly razorfish</name>
    <name type="synonym">Hemipteronotus novacula</name>
    <dbReference type="NCBI Taxonomy" id="13765"/>
    <lineage>
        <taxon>Eukaryota</taxon>
        <taxon>Metazoa</taxon>
        <taxon>Chordata</taxon>
        <taxon>Craniata</taxon>
        <taxon>Vertebrata</taxon>
        <taxon>Euteleostomi</taxon>
        <taxon>Actinopterygii</taxon>
        <taxon>Neopterygii</taxon>
        <taxon>Teleostei</taxon>
        <taxon>Neoteleostei</taxon>
        <taxon>Acanthomorphata</taxon>
        <taxon>Eupercaria</taxon>
        <taxon>Labriformes</taxon>
        <taxon>Labridae</taxon>
        <taxon>Xyrichtys</taxon>
    </lineage>
</organism>
<dbReference type="PANTHER" id="PTHR18902:SF27">
    <property type="entry name" value="CENTROSOMAL PROTEIN OF 164 KDA"/>
    <property type="match status" value="1"/>
</dbReference>
<keyword evidence="10" id="KW-0234">DNA repair</keyword>
<evidence type="ECO:0000256" key="16">
    <source>
        <dbReference type="ARBA" id="ARBA00067900"/>
    </source>
</evidence>
<feature type="compositionally biased region" description="Basic residues" evidence="17">
    <location>
        <begin position="117"/>
        <end position="135"/>
    </location>
</feature>
<dbReference type="SUPFAM" id="SSF51045">
    <property type="entry name" value="WW domain"/>
    <property type="match status" value="1"/>
</dbReference>
<dbReference type="EMBL" id="OY660873">
    <property type="protein sequence ID" value="CAJ1066140.1"/>
    <property type="molecule type" value="Genomic_DNA"/>
</dbReference>
<keyword evidence="12" id="KW-0539">Nucleus</keyword>
<keyword evidence="3" id="KW-0963">Cytoplasm</keyword>
<feature type="compositionally biased region" description="Basic and acidic residues" evidence="17">
    <location>
        <begin position="927"/>
        <end position="939"/>
    </location>
</feature>
<feature type="region of interest" description="Disordered" evidence="17">
    <location>
        <begin position="1126"/>
        <end position="1156"/>
    </location>
</feature>
<keyword evidence="6" id="KW-0227">DNA damage</keyword>
<keyword evidence="20" id="KW-1185">Reference proteome</keyword>
<dbReference type="Proteomes" id="UP001178508">
    <property type="component" value="Chromosome 10"/>
</dbReference>
<feature type="compositionally biased region" description="Basic and acidic residues" evidence="17">
    <location>
        <begin position="885"/>
        <end position="901"/>
    </location>
</feature>
<dbReference type="GO" id="GO:0051301">
    <property type="term" value="P:cell division"/>
    <property type="evidence" value="ECO:0007669"/>
    <property type="project" value="UniProtKB-KW"/>
</dbReference>
<keyword evidence="4" id="KW-0597">Phosphoprotein</keyword>
<reference evidence="19" key="1">
    <citation type="submission" date="2023-08" db="EMBL/GenBank/DDBJ databases">
        <authorList>
            <person name="Alioto T."/>
            <person name="Alioto T."/>
            <person name="Gomez Garrido J."/>
        </authorList>
    </citation>
    <scope>NUCLEOTIDE SEQUENCE</scope>
</reference>
<dbReference type="SMART" id="SM00456">
    <property type="entry name" value="WW"/>
    <property type="match status" value="1"/>
</dbReference>
<proteinExistence type="predicted"/>
<keyword evidence="8" id="KW-0970">Cilium biogenesis/degradation</keyword>
<evidence type="ECO:0000256" key="11">
    <source>
        <dbReference type="ARBA" id="ARBA00023212"/>
    </source>
</evidence>
<feature type="compositionally biased region" description="Basic and acidic residues" evidence="17">
    <location>
        <begin position="596"/>
        <end position="638"/>
    </location>
</feature>
<keyword evidence="7" id="KW-0498">Mitosis</keyword>
<feature type="region of interest" description="Disordered" evidence="17">
    <location>
        <begin position="98"/>
        <end position="531"/>
    </location>
</feature>
<evidence type="ECO:0000256" key="15">
    <source>
        <dbReference type="ARBA" id="ARBA00061715"/>
    </source>
</evidence>
<sequence>MTAAALIGDQLILDEEYDENYIPSEQEIQDYAREIGIDPDTEPELLWLAKEGIVAPLPPEWKPCQDVTGDIYYFNFSSGQSTWDHPCDEHYRRLVTQERERDQLNGAAGGTGLKKDKEKKKKKEKKEKKEKKKKELLKAPNTLSSALGPLSSPLGSLAPLRGLDAPGSGPLSSPAPALRRPLGSTGGLEPLKTTLGASRSAGASLVLGTRHEERVSLTLPGFDDDEDEDRISETEPSPRGSDRLLRNVHLDLDALGGGLQYEDSEASGGAPVEERTEPELQDLALSGDHSPEPPSQQESEARKNFEVASSSIDVKLSEKLDMDDLSGTVSPLEKDEKEEEEEKEKGPKTEKPEAAKRHLHMAGIHKPPAPRVDRLVLHQSSPSPSLSSSSHSDQGVKLHPKNEDLILSLGLKRPETSRGRLVRTSNTQREDSGSPSKHPESPSEEEEEKERWKTGQDRERGKTEEEEGRKGVEWERSPKERWEEKERERRKTEQEVEEEREKKEERMHLLREELRKEEEEEEKRLREESQERLRALRQRLLSERREEEARLKEESDRILEELRESVQAERKRQEQKLREESEVRLKELRITLEEEREAERDRLEVQKKKDEERLRREMEEHVQAEKRRLQEEKEEKLSSLKQQVKLTDSRRELLSPRPERQLAEYHRELADVLQEVRDEEQRVHERKLEQLREEHRREMNTIREKYLDEETAQRERLLSNLQEDREHLQASHAVQLEKLRLQLDSQIQKTQLGHSRKESELQDLADQMELRAKELKSQEAMLQAKAAELKRRRRKLGEEEDELDSQLEAFPRLIQEREQLKEELKMTREEKNQARELLHKAREERSEAKVEEGRLREERDKAREERRKAKEDKERLESKVALLQERCDRLNRRISEMEHGEGANTSARPDPAQNGKRAESADGTAPPDERKDSSLHVEDLDNPPLSPVPDSHSSIDELRRYISSHVASIPETKLFLERESRQLRERQAALQAAQTSSSEDPNLDGEVTEEMIRNLQQEARKVVELQQTVQRGNTLLRRTEEQLQQLESSLAQEPLLEDLSRLAGERKVTFDVTESDLSSTIDQADGTGHHPTVPDKVQELAESLQQISGQLNTVLSALGSLTQRQSTTPYTAFPPPLSQPHSIPANTSTSSTSAPVMPQLHSLGPSSAAPRSGPAWAWAPIGTPSATPLFSTPISSGMRASEDLINNRWSQIFPRAAMDPISSSTRRPSSSYPSFTPVSDLGHSLQTGHKSAEIDSQRLQGLIDGNKRWLELRKKDTSIPLFTRYQPPSAKSGLLQLGLDDNNQIRVYHY</sequence>
<evidence type="ECO:0000256" key="2">
    <source>
        <dbReference type="ARBA" id="ARBA00004123"/>
    </source>
</evidence>
<feature type="compositionally biased region" description="Basic and acidic residues" evidence="17">
    <location>
        <begin position="343"/>
        <end position="356"/>
    </location>
</feature>
<name>A0AAV1FY14_XYRNO</name>
<comment type="subcellular location">
    <subcellularLocation>
        <location evidence="1">Cytoplasm</location>
        <location evidence="1">Cytoskeleton</location>
        <location evidence="1">Microtubule organizing center</location>
        <location evidence="1">Centrosome</location>
        <location evidence="1">Centriole</location>
    </subcellularLocation>
    <subcellularLocation>
        <location evidence="2">Nucleus</location>
    </subcellularLocation>
</comment>
<feature type="domain" description="WW" evidence="18">
    <location>
        <begin position="55"/>
        <end position="88"/>
    </location>
</feature>
<evidence type="ECO:0000256" key="8">
    <source>
        <dbReference type="ARBA" id="ARBA00022794"/>
    </source>
</evidence>
<evidence type="ECO:0000256" key="14">
    <source>
        <dbReference type="ARBA" id="ARBA00056906"/>
    </source>
</evidence>
<feature type="region of interest" description="Disordered" evidence="17">
    <location>
        <begin position="824"/>
        <end position="952"/>
    </location>
</feature>
<dbReference type="InterPro" id="IPR051841">
    <property type="entry name" value="MT-Golgi_org_protein"/>
</dbReference>
<dbReference type="GO" id="GO:0006281">
    <property type="term" value="P:DNA repair"/>
    <property type="evidence" value="ECO:0007669"/>
    <property type="project" value="UniProtKB-KW"/>
</dbReference>
<feature type="compositionally biased region" description="Low complexity" evidence="17">
    <location>
        <begin position="377"/>
        <end position="392"/>
    </location>
</feature>
<comment type="subunit">
    <text evidence="15">Interacts (via N-terminus) with ATRIP. Interacts with ATM, ATR and MDC1. Interacts with XPA (via N-terminus) upon UV irradiation. Interacts with CEP83, CCDC92, TTBK2, DVL3, NPHP3 and weakly with NPHP4. Interacts with DZIP1.</text>
</comment>
<evidence type="ECO:0000256" key="17">
    <source>
        <dbReference type="SAM" id="MobiDB-lite"/>
    </source>
</evidence>
<feature type="region of interest" description="Disordered" evidence="17">
    <location>
        <begin position="596"/>
        <end position="659"/>
    </location>
</feature>
<dbReference type="FunFam" id="3.30.1470.10:FF:000001">
    <property type="entry name" value="Centrosomal protein of 164 kDa"/>
    <property type="match status" value="1"/>
</dbReference>
<comment type="function">
    <text evidence="14">Plays a role in microtubule organization and/or maintenance for the formation of primary cilia (PC), a microtubule-based structure that protrudes from the surface of epithelial cells. Plays a critical role in G2/M checkpoint and nuclear divisions. A key player in the DNA damage-activated ATR/ATM signaling cascade since it is required for the proper phosphorylation of H2AX, RPA, CHEK2 and CHEK1. Plays a critical role in chromosome segregation, acting as a mediator required for the maintenance of genomic stability through modulation of MDC1, RPA and CHEK1.</text>
</comment>
<evidence type="ECO:0000256" key="12">
    <source>
        <dbReference type="ARBA" id="ARBA00023242"/>
    </source>
</evidence>
<evidence type="ECO:0000256" key="4">
    <source>
        <dbReference type="ARBA" id="ARBA00022553"/>
    </source>
</evidence>
<evidence type="ECO:0000313" key="19">
    <source>
        <dbReference type="EMBL" id="CAJ1066140.1"/>
    </source>
</evidence>
<protein>
    <recommendedName>
        <fullName evidence="16">Centrosomal protein of 164 kDa</fullName>
    </recommendedName>
</protein>
<feature type="compositionally biased region" description="Basic and acidic residues" evidence="17">
    <location>
        <begin position="428"/>
        <end position="441"/>
    </location>
</feature>
<dbReference type="PANTHER" id="PTHR18902">
    <property type="entry name" value="NUCLEAR MITOTIC APPARATUS PROTEIN 1-RELATED"/>
    <property type="match status" value="1"/>
</dbReference>
<keyword evidence="13" id="KW-0131">Cell cycle</keyword>
<dbReference type="PROSITE" id="PS50020">
    <property type="entry name" value="WW_DOMAIN_2"/>
    <property type="match status" value="1"/>
</dbReference>
<evidence type="ECO:0000256" key="5">
    <source>
        <dbReference type="ARBA" id="ARBA00022618"/>
    </source>
</evidence>
<evidence type="ECO:0000256" key="13">
    <source>
        <dbReference type="ARBA" id="ARBA00023306"/>
    </source>
</evidence>
<evidence type="ECO:0000313" key="20">
    <source>
        <dbReference type="Proteomes" id="UP001178508"/>
    </source>
</evidence>
<evidence type="ECO:0000256" key="3">
    <source>
        <dbReference type="ARBA" id="ARBA00022490"/>
    </source>
</evidence>
<keyword evidence="11" id="KW-0206">Cytoskeleton</keyword>
<dbReference type="PROSITE" id="PS01159">
    <property type="entry name" value="WW_DOMAIN_1"/>
    <property type="match status" value="1"/>
</dbReference>
<feature type="compositionally biased region" description="Basic and acidic residues" evidence="17">
    <location>
        <begin position="240"/>
        <end position="252"/>
    </location>
</feature>
<gene>
    <name evidence="19" type="ORF">XNOV1_A026900</name>
</gene>
<dbReference type="CDD" id="cd00201">
    <property type="entry name" value="WW"/>
    <property type="match status" value="1"/>
</dbReference>
<dbReference type="Pfam" id="PF00397">
    <property type="entry name" value="WW"/>
    <property type="match status" value="1"/>
</dbReference>
<dbReference type="GO" id="GO:0005814">
    <property type="term" value="C:centriole"/>
    <property type="evidence" value="ECO:0007669"/>
    <property type="project" value="UniProtKB-SubCell"/>
</dbReference>
<dbReference type="InterPro" id="IPR001202">
    <property type="entry name" value="WW_dom"/>
</dbReference>